<dbReference type="AlphaFoldDB" id="A0A0W0Y5J5"/>
<proteinExistence type="predicted"/>
<dbReference type="STRING" id="45073.Lqui_0639"/>
<accession>A0A0W0Y5J5</accession>
<evidence type="ECO:0000313" key="1">
    <source>
        <dbReference type="EMBL" id="KTD51795.1"/>
    </source>
</evidence>
<organism evidence="1 2">
    <name type="scientific">Legionella quinlivanii</name>
    <dbReference type="NCBI Taxonomy" id="45073"/>
    <lineage>
        <taxon>Bacteria</taxon>
        <taxon>Pseudomonadati</taxon>
        <taxon>Pseudomonadota</taxon>
        <taxon>Gammaproteobacteria</taxon>
        <taxon>Legionellales</taxon>
        <taxon>Legionellaceae</taxon>
        <taxon>Legionella</taxon>
    </lineage>
</organism>
<gene>
    <name evidence="1" type="ORF">Lqui_0639</name>
</gene>
<dbReference type="PATRIC" id="fig|45073.5.peg.673"/>
<comment type="caution">
    <text evidence="1">The sequence shown here is derived from an EMBL/GenBank/DDBJ whole genome shotgun (WGS) entry which is preliminary data.</text>
</comment>
<protein>
    <submittedName>
        <fullName evidence="1">Uncharacterized protein</fullName>
    </submittedName>
</protein>
<evidence type="ECO:0000313" key="2">
    <source>
        <dbReference type="Proteomes" id="UP000054618"/>
    </source>
</evidence>
<dbReference type="Proteomes" id="UP000054618">
    <property type="component" value="Unassembled WGS sequence"/>
</dbReference>
<sequence>MTAYLNNLLNKRSCQNSTHPAIVSLKEICKDSQKLTLADYQKIITQFIKSPASDTDIVNIEKFIFSAYELECYHRQLQAQCKPSAESAKKTSPTLFAREITSISIHRLQILNLLTKLDILDDKLFEAVSSYPRAQVQNIYAQLKSIKNQDDFWNIHNEWSAENKSEEVVAKNSTSTVVPPN</sequence>
<dbReference type="EMBL" id="LNYS01000006">
    <property type="protein sequence ID" value="KTD51795.1"/>
    <property type="molecule type" value="Genomic_DNA"/>
</dbReference>
<dbReference type="RefSeq" id="WP_058506745.1">
    <property type="nucleotide sequence ID" value="NZ_CAAAIK010000027.1"/>
</dbReference>
<name>A0A0W0Y5J5_9GAMM</name>
<reference evidence="1 2" key="1">
    <citation type="submission" date="2015-11" db="EMBL/GenBank/DDBJ databases">
        <title>Genomic analysis of 38 Legionella species identifies large and diverse effector repertoires.</title>
        <authorList>
            <person name="Burstein D."/>
            <person name="Amaro F."/>
            <person name="Zusman T."/>
            <person name="Lifshitz Z."/>
            <person name="Cohen O."/>
            <person name="Gilbert J.A."/>
            <person name="Pupko T."/>
            <person name="Shuman H.A."/>
            <person name="Segal G."/>
        </authorList>
    </citation>
    <scope>NUCLEOTIDE SEQUENCE [LARGE SCALE GENOMIC DNA]</scope>
    <source>
        <strain evidence="1 2">CDC#1442-AUS-E</strain>
    </source>
</reference>
<dbReference type="OrthoDB" id="9885554at2"/>
<keyword evidence="2" id="KW-1185">Reference proteome</keyword>